<evidence type="ECO:0000313" key="2">
    <source>
        <dbReference type="EMBL" id="RIQ21838.1"/>
    </source>
</evidence>
<comment type="caution">
    <text evidence="2">The sequence shown here is derived from an EMBL/GenBank/DDBJ whole genome shotgun (WGS) entry which is preliminary data.</text>
</comment>
<organism evidence="2 3">
    <name type="scientific">Jiangella rhizosphaerae</name>
    <dbReference type="NCBI Taxonomy" id="2293569"/>
    <lineage>
        <taxon>Bacteria</taxon>
        <taxon>Bacillati</taxon>
        <taxon>Actinomycetota</taxon>
        <taxon>Actinomycetes</taxon>
        <taxon>Jiangellales</taxon>
        <taxon>Jiangellaceae</taxon>
        <taxon>Jiangella</taxon>
    </lineage>
</organism>
<dbReference type="Proteomes" id="UP000284057">
    <property type="component" value="Unassembled WGS sequence"/>
</dbReference>
<keyword evidence="3" id="KW-1185">Reference proteome</keyword>
<proteinExistence type="predicted"/>
<dbReference type="AlphaFoldDB" id="A0A418KPW6"/>
<accession>A0A418KPW6</accession>
<protein>
    <recommendedName>
        <fullName evidence="4">Nuclear transport factor 2 family protein</fullName>
    </recommendedName>
</protein>
<evidence type="ECO:0008006" key="4">
    <source>
        <dbReference type="Google" id="ProtNLM"/>
    </source>
</evidence>
<gene>
    <name evidence="2" type="ORF">DY240_14690</name>
</gene>
<reference evidence="2 3" key="1">
    <citation type="submission" date="2018-09" db="EMBL/GenBank/DDBJ databases">
        <title>Isolation, diversity and antifungal activity of actinobacteria from wheat.</title>
        <authorList>
            <person name="Han C."/>
        </authorList>
    </citation>
    <scope>NUCLEOTIDE SEQUENCE [LARGE SCALE GENOMIC DNA]</scope>
    <source>
        <strain evidence="2 3">NEAU-YY265</strain>
    </source>
</reference>
<name>A0A418KPW6_9ACTN</name>
<feature type="compositionally biased region" description="Acidic residues" evidence="1">
    <location>
        <begin position="1"/>
        <end position="11"/>
    </location>
</feature>
<evidence type="ECO:0000313" key="3">
    <source>
        <dbReference type="Proteomes" id="UP000284057"/>
    </source>
</evidence>
<dbReference type="EMBL" id="QUAL01000144">
    <property type="protein sequence ID" value="RIQ21838.1"/>
    <property type="molecule type" value="Genomic_DNA"/>
</dbReference>
<feature type="region of interest" description="Disordered" evidence="1">
    <location>
        <begin position="1"/>
        <end position="25"/>
    </location>
</feature>
<evidence type="ECO:0000256" key="1">
    <source>
        <dbReference type="SAM" id="MobiDB-lite"/>
    </source>
</evidence>
<sequence>MAACSGDDDSGDPASPEPRATVTEDVATQAEAEIQAVFEQFIAAVVEAQSGAADDPAALFEGLATDETIEFNAGIASRYADQGIVRVGEPVISDVTVQVVDQSGVVSACMDESGWTPQLTSGQTIPPAEEQLTPHPVVYEVVESEGSWLIGNPIEPGGTITC</sequence>